<evidence type="ECO:0000256" key="1">
    <source>
        <dbReference type="SAM" id="MobiDB-lite"/>
    </source>
</evidence>
<organism evidence="2 3">
    <name type="scientific">Racocetra fulgida</name>
    <dbReference type="NCBI Taxonomy" id="60492"/>
    <lineage>
        <taxon>Eukaryota</taxon>
        <taxon>Fungi</taxon>
        <taxon>Fungi incertae sedis</taxon>
        <taxon>Mucoromycota</taxon>
        <taxon>Glomeromycotina</taxon>
        <taxon>Glomeromycetes</taxon>
        <taxon>Diversisporales</taxon>
        <taxon>Gigasporaceae</taxon>
        <taxon>Racocetra</taxon>
    </lineage>
</organism>
<dbReference type="Proteomes" id="UP000789396">
    <property type="component" value="Unassembled WGS sequence"/>
</dbReference>
<gene>
    <name evidence="2" type="ORF">RFULGI_LOCUS15538</name>
</gene>
<feature type="region of interest" description="Disordered" evidence="1">
    <location>
        <begin position="1"/>
        <end position="93"/>
    </location>
</feature>
<name>A0A9N9JFZ6_9GLOM</name>
<protein>
    <submittedName>
        <fullName evidence="2">4070_t:CDS:1</fullName>
    </submittedName>
</protein>
<feature type="compositionally biased region" description="Polar residues" evidence="1">
    <location>
        <begin position="1"/>
        <end position="18"/>
    </location>
</feature>
<evidence type="ECO:0000313" key="3">
    <source>
        <dbReference type="Proteomes" id="UP000789396"/>
    </source>
</evidence>
<proteinExistence type="predicted"/>
<feature type="compositionally biased region" description="Polar residues" evidence="1">
    <location>
        <begin position="59"/>
        <end position="69"/>
    </location>
</feature>
<dbReference type="OrthoDB" id="10472423at2759"/>
<keyword evidence="3" id="KW-1185">Reference proteome</keyword>
<feature type="non-terminal residue" evidence="2">
    <location>
        <position position="128"/>
    </location>
</feature>
<dbReference type="EMBL" id="CAJVPZ010050376">
    <property type="protein sequence ID" value="CAG8777497.1"/>
    <property type="molecule type" value="Genomic_DNA"/>
</dbReference>
<dbReference type="AlphaFoldDB" id="A0A9N9JFZ6"/>
<evidence type="ECO:0000313" key="2">
    <source>
        <dbReference type="EMBL" id="CAG8777497.1"/>
    </source>
</evidence>
<feature type="compositionally biased region" description="Basic and acidic residues" evidence="1">
    <location>
        <begin position="72"/>
        <end position="87"/>
    </location>
</feature>
<reference evidence="2" key="1">
    <citation type="submission" date="2021-06" db="EMBL/GenBank/DDBJ databases">
        <authorList>
            <person name="Kallberg Y."/>
            <person name="Tangrot J."/>
            <person name="Rosling A."/>
        </authorList>
    </citation>
    <scope>NUCLEOTIDE SEQUENCE</scope>
    <source>
        <strain evidence="2">IN212</strain>
    </source>
</reference>
<sequence length="128" mass="14220">VVANYSDNYNEEMASSSGDLIGTRLNFADSTRSDLTDSIAARTDEERASDSVGARSDLTDPSSDSTYFNNARADDDTAERASERVDETVDYSEEERVDVTVDHSEERVDETVDCSEERVNELIYVKGE</sequence>
<comment type="caution">
    <text evidence="2">The sequence shown here is derived from an EMBL/GenBank/DDBJ whole genome shotgun (WGS) entry which is preliminary data.</text>
</comment>
<accession>A0A9N9JFZ6</accession>
<feature type="non-terminal residue" evidence="2">
    <location>
        <position position="1"/>
    </location>
</feature>